<organism evidence="12 13">
    <name type="scientific">Moniliophthora roreri (strain MCA 2997)</name>
    <name type="common">Cocoa frosty pod rot fungus</name>
    <name type="synonym">Crinipellis roreri</name>
    <dbReference type="NCBI Taxonomy" id="1381753"/>
    <lineage>
        <taxon>Eukaryota</taxon>
        <taxon>Fungi</taxon>
        <taxon>Dikarya</taxon>
        <taxon>Basidiomycota</taxon>
        <taxon>Agaricomycotina</taxon>
        <taxon>Agaricomycetes</taxon>
        <taxon>Agaricomycetidae</taxon>
        <taxon>Agaricales</taxon>
        <taxon>Marasmiineae</taxon>
        <taxon>Marasmiaceae</taxon>
        <taxon>Moniliophthora</taxon>
    </lineage>
</organism>
<keyword evidence="3" id="KW-0808">Transferase</keyword>
<accession>V2W9G3</accession>
<dbReference type="Gene3D" id="1.20.120.1750">
    <property type="match status" value="1"/>
</dbReference>
<dbReference type="EMBL" id="AWSO01001542">
    <property type="protein sequence ID" value="ESK83443.1"/>
    <property type="molecule type" value="Genomic_DNA"/>
</dbReference>
<dbReference type="OrthoDB" id="9977870at2759"/>
<evidence type="ECO:0000256" key="7">
    <source>
        <dbReference type="ARBA" id="ARBA00022786"/>
    </source>
</evidence>
<name>V2W9G3_MONRO</name>
<evidence type="ECO:0000256" key="3">
    <source>
        <dbReference type="ARBA" id="ARBA00022679"/>
    </source>
</evidence>
<dbReference type="InterPro" id="IPR044066">
    <property type="entry name" value="TRIAD_supradom"/>
</dbReference>
<comment type="caution">
    <text evidence="12">The sequence shown here is derived from an EMBL/GenBank/DDBJ whole genome shotgun (WGS) entry which is preliminary data.</text>
</comment>
<evidence type="ECO:0000256" key="8">
    <source>
        <dbReference type="ARBA" id="ARBA00022833"/>
    </source>
</evidence>
<dbReference type="AlphaFoldDB" id="V2W9G3"/>
<evidence type="ECO:0000313" key="12">
    <source>
        <dbReference type="EMBL" id="ESK83443.1"/>
    </source>
</evidence>
<protein>
    <recommendedName>
        <fullName evidence="2">RBR-type E3 ubiquitin transferase</fullName>
        <ecNumber evidence="2">2.3.2.31</ecNumber>
    </recommendedName>
</protein>
<dbReference type="CDD" id="cd22584">
    <property type="entry name" value="Rcat_RBR_unk"/>
    <property type="match status" value="1"/>
</dbReference>
<evidence type="ECO:0000256" key="5">
    <source>
        <dbReference type="ARBA" id="ARBA00022737"/>
    </source>
</evidence>
<feature type="domain" description="RING-type" evidence="11">
    <location>
        <begin position="160"/>
        <end position="376"/>
    </location>
</feature>
<dbReference type="EC" id="2.3.2.31" evidence="2"/>
<keyword evidence="4" id="KW-0479">Metal-binding</keyword>
<sequence length="376" mass="41833">MALPPALLVGLDLETSLLIAQLSLADIRQQLNRVTNEDEQYALQVMADDFDTYLKSYEDFRERASVVQELEAISNPPSPISDISTSSSSASSAVVDHENGENGAPLDHGHIVFPVSIPRLEIVEPVVTVESDWNPLTDDIEEQPNTLDTSTQNNPTSAIQNVECIACTESVPLPITLPTPCGHHFCQSCFETLLRTTITNETFFPPWCCGQDRRIDIEQITSVPSSGEGILTINDDLWFQLRAKSREYAVAPSERTYCPNPRCSIFLGSITQLKDEVEGSRRTSSRLTSTCLSCTTSFCLECKRMAHPGKDCEIEDFDDSMEELRKLAKEEKWQTCHGCKELVEKTSGCNHIVCRCKTEFCYACGGLWAEPCVCRS</sequence>
<evidence type="ECO:0000313" key="13">
    <source>
        <dbReference type="Proteomes" id="UP000017559"/>
    </source>
</evidence>
<dbReference type="SUPFAM" id="SSF57850">
    <property type="entry name" value="RING/U-box"/>
    <property type="match status" value="2"/>
</dbReference>
<dbReference type="GO" id="GO:0016567">
    <property type="term" value="P:protein ubiquitination"/>
    <property type="evidence" value="ECO:0007669"/>
    <property type="project" value="InterPro"/>
</dbReference>
<dbReference type="GO" id="GO:0061630">
    <property type="term" value="F:ubiquitin protein ligase activity"/>
    <property type="evidence" value="ECO:0007669"/>
    <property type="project" value="UniProtKB-EC"/>
</dbReference>
<evidence type="ECO:0000256" key="6">
    <source>
        <dbReference type="ARBA" id="ARBA00022771"/>
    </source>
</evidence>
<keyword evidence="7" id="KW-0833">Ubl conjugation pathway</keyword>
<evidence type="ECO:0000256" key="4">
    <source>
        <dbReference type="ARBA" id="ARBA00022723"/>
    </source>
</evidence>
<keyword evidence="13" id="KW-1185">Reference proteome</keyword>
<dbReference type="STRING" id="1381753.V2W9G3"/>
<dbReference type="GO" id="GO:0008270">
    <property type="term" value="F:zinc ion binding"/>
    <property type="evidence" value="ECO:0007669"/>
    <property type="project" value="UniProtKB-KW"/>
</dbReference>
<keyword evidence="8" id="KW-0862">Zinc</keyword>
<dbReference type="PROSITE" id="PS50089">
    <property type="entry name" value="ZF_RING_2"/>
    <property type="match status" value="1"/>
</dbReference>
<dbReference type="PANTHER" id="PTHR11685">
    <property type="entry name" value="RBR FAMILY RING FINGER AND IBR DOMAIN-CONTAINING"/>
    <property type="match status" value="1"/>
</dbReference>
<evidence type="ECO:0000256" key="9">
    <source>
        <dbReference type="PROSITE-ProRule" id="PRU00175"/>
    </source>
</evidence>
<dbReference type="InterPro" id="IPR031127">
    <property type="entry name" value="E3_UB_ligase_RBR"/>
</dbReference>
<dbReference type="Gene3D" id="3.30.40.10">
    <property type="entry name" value="Zinc/RING finger domain, C3HC4 (zinc finger)"/>
    <property type="match status" value="1"/>
</dbReference>
<dbReference type="SMART" id="SM00647">
    <property type="entry name" value="IBR"/>
    <property type="match status" value="2"/>
</dbReference>
<dbReference type="Pfam" id="PF01485">
    <property type="entry name" value="IBR"/>
    <property type="match status" value="2"/>
</dbReference>
<evidence type="ECO:0000256" key="2">
    <source>
        <dbReference type="ARBA" id="ARBA00012251"/>
    </source>
</evidence>
<evidence type="ECO:0000256" key="1">
    <source>
        <dbReference type="ARBA" id="ARBA00001798"/>
    </source>
</evidence>
<comment type="catalytic activity">
    <reaction evidence="1">
        <text>[E2 ubiquitin-conjugating enzyme]-S-ubiquitinyl-L-cysteine + [acceptor protein]-L-lysine = [E2 ubiquitin-conjugating enzyme]-L-cysteine + [acceptor protein]-N(6)-ubiquitinyl-L-lysine.</text>
        <dbReference type="EC" id="2.3.2.31"/>
    </reaction>
</comment>
<reference evidence="12 13" key="1">
    <citation type="journal article" date="2014" name="BMC Genomics">
        <title>Genome and secretome analysis of the hemibiotrophic fungal pathogen, Moniliophthora roreri, which causes frosty pod rot disease of cacao: mechanisms of the biotrophic and necrotrophic phases.</title>
        <authorList>
            <person name="Meinhardt L.W."/>
            <person name="Costa G.G.L."/>
            <person name="Thomazella D.P.T."/>
            <person name="Teixeira P.J.P.L."/>
            <person name="Carazzolle M.F."/>
            <person name="Schuster S.C."/>
            <person name="Carlson J.E."/>
            <person name="Guiltinan M.J."/>
            <person name="Mieczkowski P."/>
            <person name="Farmer A."/>
            <person name="Ramaraj T."/>
            <person name="Crozier J."/>
            <person name="Davis R.E."/>
            <person name="Shao J."/>
            <person name="Melnick R.L."/>
            <person name="Pereira G.A.G."/>
            <person name="Bailey B.A."/>
        </authorList>
    </citation>
    <scope>NUCLEOTIDE SEQUENCE [LARGE SCALE GENOMIC DNA]</scope>
    <source>
        <strain evidence="12 13">MCA 2997</strain>
    </source>
</reference>
<keyword evidence="5" id="KW-0677">Repeat</keyword>
<proteinExistence type="predicted"/>
<feature type="domain" description="RING-type" evidence="10">
    <location>
        <begin position="164"/>
        <end position="208"/>
    </location>
</feature>
<dbReference type="InterPro" id="IPR001841">
    <property type="entry name" value="Znf_RING"/>
</dbReference>
<dbReference type="Proteomes" id="UP000017559">
    <property type="component" value="Unassembled WGS sequence"/>
</dbReference>
<keyword evidence="6 9" id="KW-0863">Zinc-finger</keyword>
<dbReference type="InterPro" id="IPR002867">
    <property type="entry name" value="IBR_dom"/>
</dbReference>
<dbReference type="KEGG" id="mrr:Moror_15581"/>
<gene>
    <name evidence="12" type="ORF">Moror_15581</name>
</gene>
<dbReference type="PROSITE" id="PS51873">
    <property type="entry name" value="TRIAD"/>
    <property type="match status" value="1"/>
</dbReference>
<evidence type="ECO:0000259" key="11">
    <source>
        <dbReference type="PROSITE" id="PS51873"/>
    </source>
</evidence>
<evidence type="ECO:0000259" key="10">
    <source>
        <dbReference type="PROSITE" id="PS50089"/>
    </source>
</evidence>
<dbReference type="HOGENOM" id="CLU_735852_0_0_1"/>
<dbReference type="InterPro" id="IPR013083">
    <property type="entry name" value="Znf_RING/FYVE/PHD"/>
</dbReference>